<evidence type="ECO:0000313" key="3">
    <source>
        <dbReference type="EMBL" id="TDE17163.1"/>
    </source>
</evidence>
<feature type="modified residue" description="4-aspartylphosphate" evidence="1">
    <location>
        <position position="59"/>
    </location>
</feature>
<dbReference type="Pfam" id="PF00072">
    <property type="entry name" value="Response_reg"/>
    <property type="match status" value="1"/>
</dbReference>
<sequence length="128" mass="14121">MNSSTIYLADDDPDDRFLIKEAINEIYKQITFIEAANGLELLSSIESLTDPSQALILLDMNMPMMNGLEAITAIRKNPRFSSVQAIMVSTSSDPSLAERALQAGINSFFTKPDTFEGFVNLAKNLKTI</sequence>
<protein>
    <submittedName>
        <fullName evidence="3">Response regulator</fullName>
    </submittedName>
</protein>
<reference evidence="3 4" key="1">
    <citation type="submission" date="2019-03" db="EMBL/GenBank/DDBJ databases">
        <title>Dyadobacter AR-3-6 sp. nov., isolated from arctic soil.</title>
        <authorList>
            <person name="Chaudhary D.K."/>
        </authorList>
    </citation>
    <scope>NUCLEOTIDE SEQUENCE [LARGE SCALE GENOMIC DNA]</scope>
    <source>
        <strain evidence="3 4">AR-3-6</strain>
    </source>
</reference>
<dbReference type="GO" id="GO:0000160">
    <property type="term" value="P:phosphorelay signal transduction system"/>
    <property type="evidence" value="ECO:0007669"/>
    <property type="project" value="InterPro"/>
</dbReference>
<dbReference type="InterPro" id="IPR052893">
    <property type="entry name" value="TCS_response_regulator"/>
</dbReference>
<proteinExistence type="predicted"/>
<dbReference type="PANTHER" id="PTHR44520:SF2">
    <property type="entry name" value="RESPONSE REGULATOR RCP1"/>
    <property type="match status" value="1"/>
</dbReference>
<dbReference type="AlphaFoldDB" id="A0A4R5E0P0"/>
<feature type="domain" description="Response regulatory" evidence="2">
    <location>
        <begin position="5"/>
        <end position="126"/>
    </location>
</feature>
<dbReference type="PANTHER" id="PTHR44520">
    <property type="entry name" value="RESPONSE REGULATOR RCP1-RELATED"/>
    <property type="match status" value="1"/>
</dbReference>
<evidence type="ECO:0000256" key="1">
    <source>
        <dbReference type="PROSITE-ProRule" id="PRU00169"/>
    </source>
</evidence>
<dbReference type="InterPro" id="IPR001789">
    <property type="entry name" value="Sig_transdc_resp-reg_receiver"/>
</dbReference>
<evidence type="ECO:0000313" key="4">
    <source>
        <dbReference type="Proteomes" id="UP000294850"/>
    </source>
</evidence>
<dbReference type="RefSeq" id="WP_131956927.1">
    <property type="nucleotide sequence ID" value="NZ_SMFL01000002.1"/>
</dbReference>
<evidence type="ECO:0000259" key="2">
    <source>
        <dbReference type="PROSITE" id="PS50110"/>
    </source>
</evidence>
<dbReference type="SMART" id="SM00448">
    <property type="entry name" value="REC"/>
    <property type="match status" value="1"/>
</dbReference>
<dbReference type="Proteomes" id="UP000294850">
    <property type="component" value="Unassembled WGS sequence"/>
</dbReference>
<dbReference type="SUPFAM" id="SSF52172">
    <property type="entry name" value="CheY-like"/>
    <property type="match status" value="1"/>
</dbReference>
<dbReference type="PROSITE" id="PS50110">
    <property type="entry name" value="RESPONSE_REGULATORY"/>
    <property type="match status" value="1"/>
</dbReference>
<dbReference type="Gene3D" id="3.40.50.2300">
    <property type="match status" value="1"/>
</dbReference>
<name>A0A4R5E0P0_9BACT</name>
<dbReference type="OrthoDB" id="671006at2"/>
<dbReference type="InterPro" id="IPR011006">
    <property type="entry name" value="CheY-like_superfamily"/>
</dbReference>
<gene>
    <name evidence="3" type="ORF">E0F88_04490</name>
</gene>
<dbReference type="EMBL" id="SMFL01000002">
    <property type="protein sequence ID" value="TDE17163.1"/>
    <property type="molecule type" value="Genomic_DNA"/>
</dbReference>
<keyword evidence="4" id="KW-1185">Reference proteome</keyword>
<keyword evidence="1" id="KW-0597">Phosphoprotein</keyword>
<comment type="caution">
    <text evidence="3">The sequence shown here is derived from an EMBL/GenBank/DDBJ whole genome shotgun (WGS) entry which is preliminary data.</text>
</comment>
<accession>A0A4R5E0P0</accession>
<organism evidence="3 4">
    <name type="scientific">Dyadobacter psychrotolerans</name>
    <dbReference type="NCBI Taxonomy" id="2541721"/>
    <lineage>
        <taxon>Bacteria</taxon>
        <taxon>Pseudomonadati</taxon>
        <taxon>Bacteroidota</taxon>
        <taxon>Cytophagia</taxon>
        <taxon>Cytophagales</taxon>
        <taxon>Spirosomataceae</taxon>
        <taxon>Dyadobacter</taxon>
    </lineage>
</organism>